<gene>
    <name evidence="2" type="ORF">VM1G_04433</name>
</gene>
<organism evidence="2 3">
    <name type="scientific">Cytospora mali</name>
    <name type="common">Apple Valsa canker fungus</name>
    <name type="synonym">Valsa mali</name>
    <dbReference type="NCBI Taxonomy" id="578113"/>
    <lineage>
        <taxon>Eukaryota</taxon>
        <taxon>Fungi</taxon>
        <taxon>Dikarya</taxon>
        <taxon>Ascomycota</taxon>
        <taxon>Pezizomycotina</taxon>
        <taxon>Sordariomycetes</taxon>
        <taxon>Sordariomycetidae</taxon>
        <taxon>Diaporthales</taxon>
        <taxon>Cytosporaceae</taxon>
        <taxon>Cytospora</taxon>
    </lineage>
</organism>
<accession>A0A194VVL8</accession>
<evidence type="ECO:0000313" key="2">
    <source>
        <dbReference type="EMBL" id="KUI68259.1"/>
    </source>
</evidence>
<sequence>MANKEGKPSTSCSTNTTNITTTTDDSKLAVSTEKLEIKDNNDNEEEAKTKEDKKGKHDRESEVADLDSVLSGGCSICGSEDHDDIDCDEEDDDLYMMSTALHPSTSNSASLMSTVKGGRHGRSRRGCSK</sequence>
<evidence type="ECO:0000256" key="1">
    <source>
        <dbReference type="SAM" id="MobiDB-lite"/>
    </source>
</evidence>
<feature type="compositionally biased region" description="Basic and acidic residues" evidence="1">
    <location>
        <begin position="33"/>
        <end position="62"/>
    </location>
</feature>
<feature type="compositionally biased region" description="Low complexity" evidence="1">
    <location>
        <begin position="9"/>
        <end position="23"/>
    </location>
</feature>
<dbReference type="EMBL" id="CM003101">
    <property type="protein sequence ID" value="KUI68259.1"/>
    <property type="molecule type" value="Genomic_DNA"/>
</dbReference>
<dbReference type="AlphaFoldDB" id="A0A194VVL8"/>
<keyword evidence="3" id="KW-1185">Reference proteome</keyword>
<feature type="region of interest" description="Disordered" evidence="1">
    <location>
        <begin position="1"/>
        <end position="66"/>
    </location>
</feature>
<feature type="compositionally biased region" description="Polar residues" evidence="1">
    <location>
        <begin position="101"/>
        <end position="113"/>
    </location>
</feature>
<reference evidence="2" key="1">
    <citation type="submission" date="2014-12" db="EMBL/GenBank/DDBJ databases">
        <title>Genome Sequence of Valsa Canker Pathogens Uncovers a Specific Adaption of Colonization on Woody Bark.</title>
        <authorList>
            <person name="Yin Z."/>
            <person name="Liu H."/>
            <person name="Gao X."/>
            <person name="Li Z."/>
            <person name="Song N."/>
            <person name="Ke X."/>
            <person name="Dai Q."/>
            <person name="Wu Y."/>
            <person name="Sun Y."/>
            <person name="Xu J.-R."/>
            <person name="Kang Z.K."/>
            <person name="Wang L."/>
            <person name="Huang L."/>
        </authorList>
    </citation>
    <scope>NUCLEOTIDE SEQUENCE [LARGE SCALE GENOMIC DNA]</scope>
    <source>
        <strain evidence="2">03-8</strain>
    </source>
</reference>
<evidence type="ECO:0000313" key="3">
    <source>
        <dbReference type="Proteomes" id="UP000078559"/>
    </source>
</evidence>
<dbReference type="Proteomes" id="UP000078559">
    <property type="component" value="Chromosome 4"/>
</dbReference>
<proteinExistence type="predicted"/>
<feature type="region of interest" description="Disordered" evidence="1">
    <location>
        <begin position="101"/>
        <end position="129"/>
    </location>
</feature>
<name>A0A194VVL8_CYTMA</name>
<protein>
    <submittedName>
        <fullName evidence="2">Uncharacterized protein</fullName>
    </submittedName>
</protein>
<feature type="compositionally biased region" description="Basic residues" evidence="1">
    <location>
        <begin position="117"/>
        <end position="129"/>
    </location>
</feature>